<evidence type="ECO:0000256" key="1">
    <source>
        <dbReference type="SAM" id="MobiDB-lite"/>
    </source>
</evidence>
<sequence length="117" mass="13320">MAFQLKRPDNLSPFGSEKGKRFVRAFHHTAFNRITASLNVIELTKNVGAIVRVGKIMKERLSALSKHRRSDCPPCQIKPIVRIPSFTFHLSSDNHLVDGPTDRQTDRPTDRQTDRPT</sequence>
<evidence type="ECO:0000313" key="2">
    <source>
        <dbReference type="EMBL" id="KAH3898119.1"/>
    </source>
</evidence>
<reference evidence="2" key="1">
    <citation type="journal article" date="2019" name="bioRxiv">
        <title>The Genome of the Zebra Mussel, Dreissena polymorpha: A Resource for Invasive Species Research.</title>
        <authorList>
            <person name="McCartney M.A."/>
            <person name="Auch B."/>
            <person name="Kono T."/>
            <person name="Mallez S."/>
            <person name="Zhang Y."/>
            <person name="Obille A."/>
            <person name="Becker A."/>
            <person name="Abrahante J.E."/>
            <person name="Garbe J."/>
            <person name="Badalamenti J.P."/>
            <person name="Herman A."/>
            <person name="Mangelson H."/>
            <person name="Liachko I."/>
            <person name="Sullivan S."/>
            <person name="Sone E.D."/>
            <person name="Koren S."/>
            <person name="Silverstein K.A.T."/>
            <person name="Beckman K.B."/>
            <person name="Gohl D.M."/>
        </authorList>
    </citation>
    <scope>NUCLEOTIDE SEQUENCE</scope>
    <source>
        <strain evidence="2">Duluth1</strain>
        <tissue evidence="2">Whole animal</tissue>
    </source>
</reference>
<accession>A0A9D4NQ72</accession>
<reference evidence="2" key="2">
    <citation type="submission" date="2020-11" db="EMBL/GenBank/DDBJ databases">
        <authorList>
            <person name="McCartney M.A."/>
            <person name="Auch B."/>
            <person name="Kono T."/>
            <person name="Mallez S."/>
            <person name="Becker A."/>
            <person name="Gohl D.M."/>
            <person name="Silverstein K.A.T."/>
            <person name="Koren S."/>
            <person name="Bechman K.B."/>
            <person name="Herman A."/>
            <person name="Abrahante J.E."/>
            <person name="Garbe J."/>
        </authorList>
    </citation>
    <scope>NUCLEOTIDE SEQUENCE</scope>
    <source>
        <strain evidence="2">Duluth1</strain>
        <tissue evidence="2">Whole animal</tissue>
    </source>
</reference>
<name>A0A9D4NQ72_DREPO</name>
<keyword evidence="3" id="KW-1185">Reference proteome</keyword>
<feature type="compositionally biased region" description="Basic and acidic residues" evidence="1">
    <location>
        <begin position="100"/>
        <end position="117"/>
    </location>
</feature>
<dbReference type="Proteomes" id="UP000828390">
    <property type="component" value="Unassembled WGS sequence"/>
</dbReference>
<dbReference type="AlphaFoldDB" id="A0A9D4NQ72"/>
<gene>
    <name evidence="2" type="ORF">DPMN_022337</name>
</gene>
<protein>
    <submittedName>
        <fullName evidence="2">Uncharacterized protein</fullName>
    </submittedName>
</protein>
<organism evidence="2 3">
    <name type="scientific">Dreissena polymorpha</name>
    <name type="common">Zebra mussel</name>
    <name type="synonym">Mytilus polymorpha</name>
    <dbReference type="NCBI Taxonomy" id="45954"/>
    <lineage>
        <taxon>Eukaryota</taxon>
        <taxon>Metazoa</taxon>
        <taxon>Spiralia</taxon>
        <taxon>Lophotrochozoa</taxon>
        <taxon>Mollusca</taxon>
        <taxon>Bivalvia</taxon>
        <taxon>Autobranchia</taxon>
        <taxon>Heteroconchia</taxon>
        <taxon>Euheterodonta</taxon>
        <taxon>Imparidentia</taxon>
        <taxon>Neoheterodontei</taxon>
        <taxon>Myida</taxon>
        <taxon>Dreissenoidea</taxon>
        <taxon>Dreissenidae</taxon>
        <taxon>Dreissena</taxon>
    </lineage>
</organism>
<feature type="region of interest" description="Disordered" evidence="1">
    <location>
        <begin position="92"/>
        <end position="117"/>
    </location>
</feature>
<evidence type="ECO:0000313" key="3">
    <source>
        <dbReference type="Proteomes" id="UP000828390"/>
    </source>
</evidence>
<comment type="caution">
    <text evidence="2">The sequence shown here is derived from an EMBL/GenBank/DDBJ whole genome shotgun (WGS) entry which is preliminary data.</text>
</comment>
<dbReference type="EMBL" id="JAIWYP010000001">
    <property type="protein sequence ID" value="KAH3898119.1"/>
    <property type="molecule type" value="Genomic_DNA"/>
</dbReference>
<proteinExistence type="predicted"/>